<dbReference type="AlphaFoldDB" id="L7VRK0"/>
<keyword evidence="2" id="KW-1185">Reference proteome</keyword>
<dbReference type="Proteomes" id="UP000011220">
    <property type="component" value="Chromosome"/>
</dbReference>
<evidence type="ECO:0000313" key="1">
    <source>
        <dbReference type="EMBL" id="AGC68178.1"/>
    </source>
</evidence>
<evidence type="ECO:0000313" key="2">
    <source>
        <dbReference type="Proteomes" id="UP000011220"/>
    </source>
</evidence>
<dbReference type="PATRIC" id="fig|1121335.3.peg.1159"/>
<name>L7VRK0_THES1</name>
<protein>
    <submittedName>
        <fullName evidence="1">Uncharacterized protein</fullName>
    </submittedName>
</protein>
<proteinExistence type="predicted"/>
<dbReference type="EMBL" id="CP004044">
    <property type="protein sequence ID" value="AGC68178.1"/>
    <property type="molecule type" value="Genomic_DNA"/>
</dbReference>
<sequence>MIAKKLTFNGPILGYLPAEKNKIRKLGKMTKRCVETAFFCMKHMFDTGSTVMI</sequence>
<reference evidence="1 2" key="1">
    <citation type="journal article" date="2013" name="Genome Announc.">
        <title>Complete genome sequence of Clostridium stercorarium subsp. stercorarium strain DSM 8532, a thermophilic degrader of plant cell wall fibers.</title>
        <authorList>
            <person name="Poehlein A."/>
            <person name="Zverlov V.V."/>
            <person name="Daniel R."/>
            <person name="Schwarz W.H."/>
            <person name="Liebl W."/>
        </authorList>
    </citation>
    <scope>NUCLEOTIDE SEQUENCE [LARGE SCALE GENOMIC DNA]</scope>
    <source>
        <strain evidence="2">ATCC 35414 / DSM 8532 / NCIMB 11754</strain>
    </source>
</reference>
<gene>
    <name evidence="1" type="ordered locus">Cst_c11830</name>
</gene>
<accession>L7VRK0</accession>
<dbReference type="STRING" id="1121335.Cst_c11830"/>
<organism evidence="1 2">
    <name type="scientific">Thermoclostridium stercorarium (strain ATCC 35414 / DSM 8532 / NCIMB 11754)</name>
    <name type="common">Clostridium stercorarium</name>
    <dbReference type="NCBI Taxonomy" id="1121335"/>
    <lineage>
        <taxon>Bacteria</taxon>
        <taxon>Bacillati</taxon>
        <taxon>Bacillota</taxon>
        <taxon>Clostridia</taxon>
        <taxon>Eubacteriales</taxon>
        <taxon>Oscillospiraceae</taxon>
        <taxon>Thermoclostridium</taxon>
    </lineage>
</organism>
<dbReference type="KEGG" id="css:Cst_c11830"/>